<name>A0A1I1NXT6_9ACTN</name>
<dbReference type="InterPro" id="IPR016215">
    <property type="entry name" value="NTA_MOA"/>
</dbReference>
<dbReference type="Gene3D" id="3.20.20.30">
    <property type="entry name" value="Luciferase-like domain"/>
    <property type="match status" value="1"/>
</dbReference>
<sequence length="456" mass="49808">MTRDLVLGVFEMLYPNNAHPTWRHPHARADRYTDLDHWLGLARLLDDAGLEFLFFADSYGYATDARGDLLDVGARHGVQFGQLDPMMIVTALTAATRDLGIVVTSQTTVEAPYASARRFATLDHLTRGRIGWNMVTGASPNSIARTFGQQVLPDHAARYDIADEFAEICYQLWEGSWADDALRNDVAGDVWADPARIRPVEHRGAHRTSTGVFVVPPSPQRTPTLFQAGTSARGRDFAALHAEVVFLQGTSTASCAEHVADLRRRAEGHGRTDGLRVVTGVSVVVDPDAGRAADLRAELDAQFRPEDAAALYLANTGIDLLALDPDLPISTQSTEQGRTALERFTRTGEPTVAEVLEKFRAHGLRGFQVTGDPASVGEQLAAVVEATGVDGFMFEPTFGDHSAFVDVVEHVLPELERRGLRTPGRRRTGTLRERMGGEGPRLPASHPAAAHRWPRT</sequence>
<gene>
    <name evidence="9" type="ORF">SAMN05661030_2325</name>
</gene>
<dbReference type="PIRSF" id="PIRSF000337">
    <property type="entry name" value="NTA_MOA"/>
    <property type="match status" value="1"/>
</dbReference>
<evidence type="ECO:0000256" key="3">
    <source>
        <dbReference type="ARBA" id="ARBA00023002"/>
    </source>
</evidence>
<feature type="region of interest" description="Disordered" evidence="7">
    <location>
        <begin position="419"/>
        <end position="456"/>
    </location>
</feature>
<dbReference type="STRING" id="1225127.SAMN05661030_2325"/>
<feature type="binding site" evidence="6">
    <location>
        <position position="57"/>
    </location>
    <ligand>
        <name>FMN</name>
        <dbReference type="ChEBI" id="CHEBI:58210"/>
    </ligand>
</feature>
<proteinExistence type="inferred from homology"/>
<keyword evidence="4 9" id="KW-0503">Monooxygenase</keyword>
<evidence type="ECO:0000313" key="9">
    <source>
        <dbReference type="EMBL" id="SFD02419.1"/>
    </source>
</evidence>
<protein>
    <submittedName>
        <fullName evidence="9">FMN-dependent oxidoreductase, nitrilotriacetate monooxygenase family</fullName>
    </submittedName>
</protein>
<feature type="binding site" evidence="6">
    <location>
        <position position="231"/>
    </location>
    <ligand>
        <name>FMN</name>
        <dbReference type="ChEBI" id="CHEBI:58210"/>
    </ligand>
</feature>
<evidence type="ECO:0000256" key="2">
    <source>
        <dbReference type="ARBA" id="ARBA00022643"/>
    </source>
</evidence>
<dbReference type="GO" id="GO:0004497">
    <property type="term" value="F:monooxygenase activity"/>
    <property type="evidence" value="ECO:0007669"/>
    <property type="project" value="UniProtKB-KW"/>
</dbReference>
<evidence type="ECO:0000256" key="4">
    <source>
        <dbReference type="ARBA" id="ARBA00023033"/>
    </source>
</evidence>
<dbReference type="PANTHER" id="PTHR30011">
    <property type="entry name" value="ALKANESULFONATE MONOOXYGENASE-RELATED"/>
    <property type="match status" value="1"/>
</dbReference>
<keyword evidence="1 6" id="KW-0285">Flavoprotein</keyword>
<dbReference type="EMBL" id="FOMD01000002">
    <property type="protein sequence ID" value="SFD02419.1"/>
    <property type="molecule type" value="Genomic_DNA"/>
</dbReference>
<reference evidence="10" key="1">
    <citation type="submission" date="2016-10" db="EMBL/GenBank/DDBJ databases">
        <authorList>
            <person name="Varghese N."/>
            <person name="Submissions S."/>
        </authorList>
    </citation>
    <scope>NUCLEOTIDE SEQUENCE [LARGE SCALE GENOMIC DNA]</scope>
    <source>
        <strain evidence="10">DSM 45962</strain>
    </source>
</reference>
<dbReference type="NCBIfam" id="TIGR03860">
    <property type="entry name" value="FMN_nitrolo"/>
    <property type="match status" value="1"/>
</dbReference>
<feature type="binding site" evidence="6">
    <location>
        <position position="104"/>
    </location>
    <ligand>
        <name>FMN</name>
        <dbReference type="ChEBI" id="CHEBI:58210"/>
    </ligand>
</feature>
<keyword evidence="3" id="KW-0560">Oxidoreductase</keyword>
<feature type="binding site" evidence="6">
    <location>
        <position position="155"/>
    </location>
    <ligand>
        <name>FMN</name>
        <dbReference type="ChEBI" id="CHEBI:58210"/>
    </ligand>
</feature>
<accession>A0A1I1NXT6</accession>
<organism evidence="9 10">
    <name type="scientific">Klenkia taihuensis</name>
    <dbReference type="NCBI Taxonomy" id="1225127"/>
    <lineage>
        <taxon>Bacteria</taxon>
        <taxon>Bacillati</taxon>
        <taxon>Actinomycetota</taxon>
        <taxon>Actinomycetes</taxon>
        <taxon>Geodermatophilales</taxon>
        <taxon>Geodermatophilaceae</taxon>
        <taxon>Klenkia</taxon>
    </lineage>
</organism>
<dbReference type="GO" id="GO:0016705">
    <property type="term" value="F:oxidoreductase activity, acting on paired donors, with incorporation or reduction of molecular oxygen"/>
    <property type="evidence" value="ECO:0007669"/>
    <property type="project" value="InterPro"/>
</dbReference>
<dbReference type="Pfam" id="PF00296">
    <property type="entry name" value="Bac_luciferase"/>
    <property type="match status" value="1"/>
</dbReference>
<dbReference type="OrthoDB" id="8320141at2"/>
<dbReference type="AlphaFoldDB" id="A0A1I1NXT6"/>
<evidence type="ECO:0000313" key="10">
    <source>
        <dbReference type="Proteomes" id="UP000199022"/>
    </source>
</evidence>
<evidence type="ECO:0000256" key="6">
    <source>
        <dbReference type="PIRSR" id="PIRSR000337-1"/>
    </source>
</evidence>
<evidence type="ECO:0000256" key="1">
    <source>
        <dbReference type="ARBA" id="ARBA00022630"/>
    </source>
</evidence>
<evidence type="ECO:0000259" key="8">
    <source>
        <dbReference type="Pfam" id="PF00296"/>
    </source>
</evidence>
<dbReference type="RefSeq" id="WP_091558197.1">
    <property type="nucleotide sequence ID" value="NZ_BNAC01000004.1"/>
</dbReference>
<dbReference type="PANTHER" id="PTHR30011:SF16">
    <property type="entry name" value="C2H2 FINGER DOMAIN TRANSCRIPTION FACTOR (EUROFUNG)-RELATED"/>
    <property type="match status" value="1"/>
</dbReference>
<dbReference type="SUPFAM" id="SSF51679">
    <property type="entry name" value="Bacterial luciferase-like"/>
    <property type="match status" value="1"/>
</dbReference>
<dbReference type="InterPro" id="IPR051260">
    <property type="entry name" value="Diverse_substr_monoxygenases"/>
</dbReference>
<dbReference type="InterPro" id="IPR036661">
    <property type="entry name" value="Luciferase-like_sf"/>
</dbReference>
<evidence type="ECO:0000256" key="5">
    <source>
        <dbReference type="ARBA" id="ARBA00033748"/>
    </source>
</evidence>
<feature type="domain" description="Luciferase-like" evidence="8">
    <location>
        <begin position="29"/>
        <end position="390"/>
    </location>
</feature>
<dbReference type="InterPro" id="IPR011251">
    <property type="entry name" value="Luciferase-like_dom"/>
</dbReference>
<evidence type="ECO:0000256" key="7">
    <source>
        <dbReference type="SAM" id="MobiDB-lite"/>
    </source>
</evidence>
<dbReference type="Proteomes" id="UP000199022">
    <property type="component" value="Unassembled WGS sequence"/>
</dbReference>
<keyword evidence="2 6" id="KW-0288">FMN</keyword>
<feature type="binding site" evidence="6">
    <location>
        <position position="159"/>
    </location>
    <ligand>
        <name>FMN</name>
        <dbReference type="ChEBI" id="CHEBI:58210"/>
    </ligand>
</feature>
<comment type="similarity">
    <text evidence="5">Belongs to the NtaA/SnaA/DszA monooxygenase family.</text>
</comment>
<keyword evidence="10" id="KW-1185">Reference proteome</keyword>